<name>Q9YW55_MSEPV</name>
<dbReference type="EMBL" id="AF063866">
    <property type="protein sequence ID" value="AAC97836.1"/>
    <property type="molecule type" value="Genomic_DNA"/>
</dbReference>
<proteinExistence type="predicted"/>
<dbReference type="KEGG" id="vg:1449831"/>
<organism evidence="1 2">
    <name type="scientific">Melanoplus sanguinipes entomopoxvirus</name>
    <name type="common">MsEPV</name>
    <dbReference type="NCBI Taxonomy" id="83191"/>
    <lineage>
        <taxon>Viruses</taxon>
        <taxon>Varidnaviria</taxon>
        <taxon>Bamfordvirae</taxon>
        <taxon>Nucleocytoviricota</taxon>
        <taxon>Pokkesviricetes</taxon>
        <taxon>Chitovirales</taxon>
        <taxon>Poxviridae</taxon>
        <taxon>Entomopoxvirinae</taxon>
        <taxon>Deltaentomopoxvirus</taxon>
        <taxon>Deltaentomopoxvirus msanguinipes</taxon>
    </lineage>
</organism>
<gene>
    <name evidence="1" type="primary">MSV037</name>
</gene>
<evidence type="ECO:0000313" key="1">
    <source>
        <dbReference type="EMBL" id="AAC97836.1"/>
    </source>
</evidence>
<keyword evidence="2" id="KW-1185">Reference proteome</keyword>
<reference evidence="1 2" key="1">
    <citation type="journal article" date="1999" name="J. Virol.">
        <title>The genome of Melanoplus sanguinipes entomopoxvirus.</title>
        <authorList>
            <person name="Afonso C.L."/>
            <person name="Tulman E.R."/>
            <person name="Lu Z."/>
            <person name="Oma E."/>
            <person name="Kutish G.F."/>
            <person name="Rock D.L."/>
        </authorList>
    </citation>
    <scope>NUCLEOTIDE SEQUENCE [LARGE SCALE GENOMIC DNA]</scope>
    <source>
        <strain evidence="1">Tucson</strain>
    </source>
</reference>
<organismHost>
    <name type="scientific">Melanoplus sanguinipes</name>
    <name type="common">Migratory grasshopper</name>
    <dbReference type="NCBI Taxonomy" id="65742"/>
</organismHost>
<protein>
    <submittedName>
        <fullName evidence="1">Uncharacterized protein</fullName>
    </submittedName>
</protein>
<dbReference type="Proteomes" id="UP000172353">
    <property type="component" value="Segment"/>
</dbReference>
<dbReference type="RefSeq" id="NP_048108.1">
    <property type="nucleotide sequence ID" value="NC_001993.1"/>
</dbReference>
<dbReference type="PIR" id="T28198">
    <property type="entry name" value="T28198"/>
</dbReference>
<dbReference type="GeneID" id="1449831"/>
<evidence type="ECO:0000313" key="2">
    <source>
        <dbReference type="Proteomes" id="UP000172353"/>
    </source>
</evidence>
<accession>Q9YW55</accession>
<sequence length="129" mass="15705">MDESFDDFKNYIDSLIIETIESNKVKNFRKLFKIFNNKYIIKHVISKYQLSKKLLEYIIDTYDEKINLDTIKLFSSLVEYQNFENNLDLLDYFYNNLKIKIDNTKDLQICIQLKYILFMIDQKKNKLTM</sequence>